<evidence type="ECO:0000256" key="3">
    <source>
        <dbReference type="ARBA" id="ARBA00022454"/>
    </source>
</evidence>
<proteinExistence type="evidence at transcript level"/>
<keyword evidence="4" id="KW-0175">Coiled coil</keyword>
<evidence type="ECO:0000313" key="7">
    <source>
        <dbReference type="EMBL" id="JAB55404.1"/>
    </source>
</evidence>
<dbReference type="EMBL" id="GANO01004467">
    <property type="protein sequence ID" value="JAB55404.1"/>
    <property type="molecule type" value="mRNA"/>
</dbReference>
<dbReference type="PANTHER" id="PTHR47391">
    <property type="entry name" value="BIORIENTATION OF CHROMOSOMES IN CELL DIVISION 1 LIKE 1"/>
    <property type="match status" value="1"/>
</dbReference>
<accession>U5EQ45</accession>
<evidence type="ECO:0000259" key="6">
    <source>
        <dbReference type="Pfam" id="PF05205"/>
    </source>
</evidence>
<feature type="compositionally biased region" description="Basic and acidic residues" evidence="5">
    <location>
        <begin position="524"/>
        <end position="534"/>
    </location>
</feature>
<evidence type="ECO:0000256" key="5">
    <source>
        <dbReference type="SAM" id="MobiDB-lite"/>
    </source>
</evidence>
<dbReference type="PANTHER" id="PTHR47391:SF1">
    <property type="entry name" value="BIORIENTATION OF CHROMOSOMES IN CELL DIVISION 1 LIKE 1"/>
    <property type="match status" value="1"/>
</dbReference>
<feature type="compositionally biased region" description="Basic and acidic residues" evidence="5">
    <location>
        <begin position="307"/>
        <end position="332"/>
    </location>
</feature>
<feature type="compositionally biased region" description="Polar residues" evidence="5">
    <location>
        <begin position="353"/>
        <end position="367"/>
    </location>
</feature>
<feature type="compositionally biased region" description="Polar residues" evidence="5">
    <location>
        <begin position="640"/>
        <end position="650"/>
    </location>
</feature>
<feature type="region of interest" description="Disordered" evidence="5">
    <location>
        <begin position="725"/>
        <end position="777"/>
    </location>
</feature>
<keyword evidence="3" id="KW-0158">Chromosome</keyword>
<feature type="compositionally biased region" description="Basic and acidic residues" evidence="5">
    <location>
        <begin position="283"/>
        <end position="293"/>
    </location>
</feature>
<evidence type="ECO:0000256" key="4">
    <source>
        <dbReference type="SAM" id="Coils"/>
    </source>
</evidence>
<evidence type="ECO:0000256" key="2">
    <source>
        <dbReference type="ARBA" id="ARBA00008463"/>
    </source>
</evidence>
<feature type="non-terminal residue" evidence="7">
    <location>
        <position position="1"/>
    </location>
</feature>
<feature type="compositionally biased region" description="Basic residues" evidence="5">
    <location>
        <begin position="686"/>
        <end position="697"/>
    </location>
</feature>
<reference evidence="7" key="1">
    <citation type="journal article" date="2014" name="Insect Biochem. Mol. Biol.">
        <title>An insight into the sialome of the frog biting fly, Corethrella appendiculata.</title>
        <authorList>
            <person name="Ribeiro J.M.C."/>
            <person name="Chagas A.C."/>
            <person name="Pham V.M."/>
            <person name="Lounibos L.P."/>
            <person name="Calvo E."/>
        </authorList>
    </citation>
    <scope>NUCLEOTIDE SEQUENCE</scope>
    <source>
        <tissue evidence="7">Salivary glands</tissue>
    </source>
</reference>
<comment type="subcellular location">
    <subcellularLocation>
        <location evidence="1">Chromosome</location>
    </subcellularLocation>
</comment>
<feature type="region of interest" description="Disordered" evidence="5">
    <location>
        <begin position="1005"/>
        <end position="1024"/>
    </location>
</feature>
<organism evidence="7">
    <name type="scientific">Corethrella appendiculata</name>
    <dbReference type="NCBI Taxonomy" id="1370023"/>
    <lineage>
        <taxon>Eukaryota</taxon>
        <taxon>Metazoa</taxon>
        <taxon>Ecdysozoa</taxon>
        <taxon>Arthropoda</taxon>
        <taxon>Hexapoda</taxon>
        <taxon>Insecta</taxon>
        <taxon>Pterygota</taxon>
        <taxon>Neoptera</taxon>
        <taxon>Endopterygota</taxon>
        <taxon>Diptera</taxon>
        <taxon>Nematocera</taxon>
        <taxon>Culicoidea</taxon>
        <taxon>Chaoboridae</taxon>
        <taxon>Corethrella</taxon>
    </lineage>
</organism>
<evidence type="ECO:0000256" key="1">
    <source>
        <dbReference type="ARBA" id="ARBA00004286"/>
    </source>
</evidence>
<feature type="compositionally biased region" description="Basic and acidic residues" evidence="5">
    <location>
        <begin position="561"/>
        <end position="579"/>
    </location>
</feature>
<dbReference type="Pfam" id="PF05205">
    <property type="entry name" value="COMPASS-Shg1"/>
    <property type="match status" value="1"/>
</dbReference>
<feature type="compositionally biased region" description="Polar residues" evidence="5">
    <location>
        <begin position="1119"/>
        <end position="1138"/>
    </location>
</feature>
<feature type="region of interest" description="Disordered" evidence="5">
    <location>
        <begin position="171"/>
        <end position="713"/>
    </location>
</feature>
<feature type="compositionally biased region" description="Basic residues" evidence="5">
    <location>
        <begin position="504"/>
        <end position="523"/>
    </location>
</feature>
<comment type="similarity">
    <text evidence="2">Belongs to the BOD1 family.</text>
</comment>
<feature type="region of interest" description="Disordered" evidence="5">
    <location>
        <begin position="1039"/>
        <end position="1058"/>
    </location>
</feature>
<feature type="compositionally biased region" description="Basic and acidic residues" evidence="5">
    <location>
        <begin position="1015"/>
        <end position="1024"/>
    </location>
</feature>
<feature type="compositionally biased region" description="Basic residues" evidence="5">
    <location>
        <begin position="461"/>
        <end position="473"/>
    </location>
</feature>
<feature type="compositionally biased region" description="Polar residues" evidence="5">
    <location>
        <begin position="235"/>
        <end position="254"/>
    </location>
</feature>
<feature type="compositionally biased region" description="Polar residues" evidence="5">
    <location>
        <begin position="294"/>
        <end position="305"/>
    </location>
</feature>
<feature type="coiled-coil region" evidence="4">
    <location>
        <begin position="862"/>
        <end position="889"/>
    </location>
</feature>
<feature type="region of interest" description="Disordered" evidence="5">
    <location>
        <begin position="1103"/>
        <end position="1168"/>
    </location>
</feature>
<feature type="compositionally biased region" description="Basic and acidic residues" evidence="5">
    <location>
        <begin position="474"/>
        <end position="503"/>
    </location>
</feature>
<protein>
    <submittedName>
        <fullName evidence="7">Putative splicing factor arginine/serine-rich</fullName>
    </submittedName>
</protein>
<dbReference type="InterPro" id="IPR055264">
    <property type="entry name" value="BOD1/SHG1_dom"/>
</dbReference>
<feature type="compositionally biased region" description="Basic and acidic residues" evidence="5">
    <location>
        <begin position="390"/>
        <end position="436"/>
    </location>
</feature>
<feature type="compositionally biased region" description="Polar residues" evidence="5">
    <location>
        <begin position="197"/>
        <end position="209"/>
    </location>
</feature>
<feature type="domain" description="BOD1/SHG1" evidence="6">
    <location>
        <begin position="8"/>
        <end position="96"/>
    </location>
</feature>
<name>U5EQ45_9DIPT</name>
<dbReference type="AlphaFoldDB" id="U5EQ45"/>
<feature type="compositionally biased region" description="Low complexity" evidence="5">
    <location>
        <begin position="603"/>
        <end position="631"/>
    </location>
</feature>
<dbReference type="GO" id="GO:0005694">
    <property type="term" value="C:chromosome"/>
    <property type="evidence" value="ECO:0007669"/>
    <property type="project" value="UniProtKB-SubCell"/>
</dbReference>
<feature type="region of interest" description="Disordered" evidence="5">
    <location>
        <begin position="110"/>
        <end position="147"/>
    </location>
</feature>
<dbReference type="InterPro" id="IPR043244">
    <property type="entry name" value="BOD1L1"/>
</dbReference>
<sequence>FIDSICWEIKSQGLFDQFRKECLSDADTKPAYQNLRQRVEYSVGNFLANQKWTPTLNRNNLREKLRKYITESSFFETGVDRIVDQAVDPKISSAFYLKVEDLIYKKLGIQNPQSDDLNDDLPGDLEAVSPDSDKKSQSTSSDMQAHDISDELNESKEQADDFESPEFEPIEGVSAPVADETGVNATSGIKQDHNSNDSHVSGISGLTSQESVEEKTPPPPESTSIDENNVKENTDSQLSQVSSNSKLSIITNSEDAPPPSPPPVDITEEAQMPKFNDNSNSEENIKVERKNSTNEDSANKSTAENVTEEKLQFSNFDLKKEEYEFKGTERKSSITLISEADAKIKEEDLQGADSPNDNKSSSHSPQSLRICEDSVVEAKNNNEEENEEPMETKAVEKDEKEEVRQPEEKVEKEPETALVKTEESQNSKDGKDDKSKDKHKKSERRDRDRHHSSSRHSSSSSRHHSSSKSHSSSRHRDESKDHRDRKDSSSRSDKIEKSRDKDKDRKRHHSSSSSSHHHHHSHHHSSDKDRDRSRDHRKSHSSSSSSSRHKSDRKSSSSPNDDSKKKEVIVDDHASAHEKTSKRRRSTDRDSNDGQTGGGTGASGSKTGTAPSATSSQSSITSSSTTSGSPSKGEHDSEITSHNNSFLNDTNEPEFAGFEDEPSPARENKINKSKLTASTPLITKSTPKKLKKIKKSSPKLITKEHTPPTQNLDVFSFSFEKPLKKNKDGTFSSPEPVEQVAEKPTVETPPAELTPVTVEKPTESVQNEEEKMEIDSVSTVAPLADISITIPEQNPDDLITLPTPPVVVDQMLTNTDEKPATVENLIETNHIGDKETLVKIEEKLKTANKIRKPKFAENFAEARRLMKVRKQLERQEKKAREQALVMAKQYIDGTSDGGDGSSEGIELEFICDNNSKVSGPIISSPVQPQPPKQSSPTKLAASFANELDLLYFPEENSQFNCDVEDANFIEIVRKMKSKISAKKLQAAKVSVRLFLIDELIEKKNEKSEDELMTDSSDRDDSLKTEDELFRENNKLNLMENADGLSPKSGGKRGKKRSLSPIELEEAIEAKKFKVAGTELQTAIINNSPRVLLNGIETNLLIGKTRTSPHNNNNNNNNNIAKTNLDESTLNAQKYSNNELYKGKQPLNTPRRRRNNRLNNSDDCNTSETADIKTAVKQTGGA</sequence>